<proteinExistence type="predicted"/>
<keyword evidence="2" id="KW-1185">Reference proteome</keyword>
<gene>
    <name evidence="1" type="ORF">H0235_014538</name>
</gene>
<dbReference type="Proteomes" id="UP000600918">
    <property type="component" value="Unassembled WGS sequence"/>
</dbReference>
<comment type="caution">
    <text evidence="1">The sequence shown here is derived from an EMBL/GenBank/DDBJ whole genome shotgun (WGS) entry which is preliminary data.</text>
</comment>
<sequence length="130" mass="14435">MHLTSKRKYEKPLVTHSATFVNKKFAVELAAGPPVQLEPVDLSVKTPVVLQVPRYNPAVIISAAARRVPSPSTTPTPPPASLYVSSTDERTILADLVRDLIITDREANFRINDDLLDESMNWLDREVNVS</sequence>
<reference evidence="1" key="1">
    <citation type="journal article" date="2020" name="G3 (Bethesda)">
        <title>High-Quality Assemblies for Three Invasive Social Wasps from the &lt;i&gt;Vespula&lt;/i&gt; Genus.</title>
        <authorList>
            <person name="Harrop T.W.R."/>
            <person name="Guhlin J."/>
            <person name="McLaughlin G.M."/>
            <person name="Permina E."/>
            <person name="Stockwell P."/>
            <person name="Gilligan J."/>
            <person name="Le Lec M.F."/>
            <person name="Gruber M.A.M."/>
            <person name="Quinn O."/>
            <person name="Lovegrove M."/>
            <person name="Duncan E.J."/>
            <person name="Remnant E.J."/>
            <person name="Van Eeckhoven J."/>
            <person name="Graham B."/>
            <person name="Knapp R.A."/>
            <person name="Langford K.W."/>
            <person name="Kronenberg Z."/>
            <person name="Press M.O."/>
            <person name="Eacker S.M."/>
            <person name="Wilson-Rankin E.E."/>
            <person name="Purcell J."/>
            <person name="Lester P.J."/>
            <person name="Dearden P.K."/>
        </authorList>
    </citation>
    <scope>NUCLEOTIDE SEQUENCE</scope>
    <source>
        <strain evidence="1">Volc-1</strain>
    </source>
</reference>
<evidence type="ECO:0000313" key="1">
    <source>
        <dbReference type="EMBL" id="KAF7406882.1"/>
    </source>
</evidence>
<name>A0A834KHZ4_VESPE</name>
<protein>
    <submittedName>
        <fullName evidence="1">Uncharacterized protein</fullName>
    </submittedName>
</protein>
<dbReference type="EMBL" id="JACSDY010000015">
    <property type="protein sequence ID" value="KAF7406882.1"/>
    <property type="molecule type" value="Genomic_DNA"/>
</dbReference>
<evidence type="ECO:0000313" key="2">
    <source>
        <dbReference type="Proteomes" id="UP000600918"/>
    </source>
</evidence>
<organism evidence="1 2">
    <name type="scientific">Vespula pensylvanica</name>
    <name type="common">Western yellow jacket</name>
    <name type="synonym">Wasp</name>
    <dbReference type="NCBI Taxonomy" id="30213"/>
    <lineage>
        <taxon>Eukaryota</taxon>
        <taxon>Metazoa</taxon>
        <taxon>Ecdysozoa</taxon>
        <taxon>Arthropoda</taxon>
        <taxon>Hexapoda</taxon>
        <taxon>Insecta</taxon>
        <taxon>Pterygota</taxon>
        <taxon>Neoptera</taxon>
        <taxon>Endopterygota</taxon>
        <taxon>Hymenoptera</taxon>
        <taxon>Apocrita</taxon>
        <taxon>Aculeata</taxon>
        <taxon>Vespoidea</taxon>
        <taxon>Vespidae</taxon>
        <taxon>Vespinae</taxon>
        <taxon>Vespula</taxon>
    </lineage>
</organism>
<accession>A0A834KHZ4</accession>
<dbReference type="AlphaFoldDB" id="A0A834KHZ4"/>